<keyword evidence="4" id="KW-1185">Reference proteome</keyword>
<dbReference type="Proteomes" id="UP000502996">
    <property type="component" value="Chromosome"/>
</dbReference>
<protein>
    <submittedName>
        <fullName evidence="3">Uncharacterized protein</fullName>
    </submittedName>
</protein>
<evidence type="ECO:0000256" key="1">
    <source>
        <dbReference type="SAM" id="MobiDB-lite"/>
    </source>
</evidence>
<keyword evidence="2" id="KW-0732">Signal</keyword>
<dbReference type="RefSeq" id="WP_165237763.1">
    <property type="nucleotide sequence ID" value="NZ_CP049257.1"/>
</dbReference>
<evidence type="ECO:0000256" key="2">
    <source>
        <dbReference type="SAM" id="SignalP"/>
    </source>
</evidence>
<reference evidence="3 4" key="1">
    <citation type="submission" date="2020-02" db="EMBL/GenBank/DDBJ databases">
        <title>Full genome sequence of Nocardioides sp. R-3366.</title>
        <authorList>
            <person name="Im W.-T."/>
        </authorList>
    </citation>
    <scope>NUCLEOTIDE SEQUENCE [LARGE SCALE GENOMIC DNA]</scope>
    <source>
        <strain evidence="3 4">R-3366</strain>
    </source>
</reference>
<name>A0A6G6WJD3_9ACTN</name>
<feature type="signal peptide" evidence="2">
    <location>
        <begin position="1"/>
        <end position="19"/>
    </location>
</feature>
<sequence>MKLGLLAASLVLVAGGAVGCGSDDGDGASDKTASKKDFCDAFQGFYDDLTSVTGDEKDLGKILKDAAKKIKDVGVPSDIPDDAKEGLDDTLDQIDDLPDDATADDIQNLDQELDDDAEKNSKAFSDYLDKTCPDLGAGS</sequence>
<organism evidence="3 4">
    <name type="scientific">Nocardioides anomalus</name>
    <dbReference type="NCBI Taxonomy" id="2712223"/>
    <lineage>
        <taxon>Bacteria</taxon>
        <taxon>Bacillati</taxon>
        <taxon>Actinomycetota</taxon>
        <taxon>Actinomycetes</taxon>
        <taxon>Propionibacteriales</taxon>
        <taxon>Nocardioidaceae</taxon>
        <taxon>Nocardioides</taxon>
    </lineage>
</organism>
<feature type="chain" id="PRO_5026110875" evidence="2">
    <location>
        <begin position="20"/>
        <end position="139"/>
    </location>
</feature>
<dbReference type="PROSITE" id="PS51257">
    <property type="entry name" value="PROKAR_LIPOPROTEIN"/>
    <property type="match status" value="1"/>
</dbReference>
<feature type="region of interest" description="Disordered" evidence="1">
    <location>
        <begin position="74"/>
        <end position="139"/>
    </location>
</feature>
<dbReference type="KEGG" id="nano:G5V58_23465"/>
<evidence type="ECO:0000313" key="3">
    <source>
        <dbReference type="EMBL" id="QIG45316.1"/>
    </source>
</evidence>
<evidence type="ECO:0000313" key="4">
    <source>
        <dbReference type="Proteomes" id="UP000502996"/>
    </source>
</evidence>
<feature type="compositionally biased region" description="Acidic residues" evidence="1">
    <location>
        <begin position="88"/>
        <end position="103"/>
    </location>
</feature>
<accession>A0A6G6WJD3</accession>
<dbReference type="EMBL" id="CP049257">
    <property type="protein sequence ID" value="QIG45316.1"/>
    <property type="molecule type" value="Genomic_DNA"/>
</dbReference>
<gene>
    <name evidence="3" type="ORF">G5V58_23465</name>
</gene>
<dbReference type="AlphaFoldDB" id="A0A6G6WJD3"/>
<proteinExistence type="predicted"/>